<proteinExistence type="predicted"/>
<evidence type="ECO:0008006" key="4">
    <source>
        <dbReference type="Google" id="ProtNLM"/>
    </source>
</evidence>
<evidence type="ECO:0000256" key="1">
    <source>
        <dbReference type="SAM" id="Phobius"/>
    </source>
</evidence>
<dbReference type="EMBL" id="VGJJ01000006">
    <property type="protein sequence ID" value="MBM3282007.1"/>
    <property type="molecule type" value="Genomic_DNA"/>
</dbReference>
<comment type="caution">
    <text evidence="2">The sequence shown here is derived from an EMBL/GenBank/DDBJ whole genome shotgun (WGS) entry which is preliminary data.</text>
</comment>
<evidence type="ECO:0000313" key="3">
    <source>
        <dbReference type="Proteomes" id="UP000774699"/>
    </source>
</evidence>
<organism evidence="2 3">
    <name type="scientific">Candidatus Iainarchaeum sp</name>
    <dbReference type="NCBI Taxonomy" id="3101447"/>
    <lineage>
        <taxon>Archaea</taxon>
        <taxon>Candidatus Iainarchaeota</taxon>
        <taxon>Candidatus Iainarchaeia</taxon>
        <taxon>Candidatus Iainarchaeales</taxon>
        <taxon>Candidatus Iainarchaeaceae</taxon>
        <taxon>Candidatus Iainarchaeum</taxon>
    </lineage>
</organism>
<gene>
    <name evidence="2" type="ORF">FJY86_01540</name>
</gene>
<keyword evidence="1" id="KW-0472">Membrane</keyword>
<keyword evidence="1" id="KW-0812">Transmembrane</keyword>
<dbReference type="AlphaFoldDB" id="A0A8T4C6U1"/>
<reference evidence="2" key="1">
    <citation type="submission" date="2019-03" db="EMBL/GenBank/DDBJ databases">
        <title>Lake Tanganyika Metagenome-Assembled Genomes (MAGs).</title>
        <authorList>
            <person name="Tran P."/>
        </authorList>
    </citation>
    <scope>NUCLEOTIDE SEQUENCE</scope>
    <source>
        <strain evidence="2">M_DeepCast_50m_m2_156</strain>
    </source>
</reference>
<accession>A0A8T4C6U1</accession>
<feature type="transmembrane region" description="Helical" evidence="1">
    <location>
        <begin position="20"/>
        <end position="41"/>
    </location>
</feature>
<name>A0A8T4C6U1_9ARCH</name>
<protein>
    <recommendedName>
        <fullName evidence="4">DUF1616 domain-containing protein</fullName>
    </recommendedName>
</protein>
<evidence type="ECO:0000313" key="2">
    <source>
        <dbReference type="EMBL" id="MBM3282007.1"/>
    </source>
</evidence>
<sequence length="162" mass="18258">MRSPLDDVPQSPALDVETASLRVLGVIALVLVLFVAGYLFFLPNRPAEGYSTLAWGKTPVFAMDANRSLLNVGSFVFSVELSSFELREMIYRVSVEYDSRIIASKNVSLFPRSRELIDFSIPVQLVSVKNNELRVRVSKINSDMNVDKDDTPLELVYRVVRE</sequence>
<keyword evidence="1" id="KW-1133">Transmembrane helix</keyword>
<dbReference type="Proteomes" id="UP000774699">
    <property type="component" value="Unassembled WGS sequence"/>
</dbReference>